<comment type="caution">
    <text evidence="1">The sequence shown here is derived from an EMBL/GenBank/DDBJ whole genome shotgun (WGS) entry which is preliminary data.</text>
</comment>
<proteinExistence type="predicted"/>
<sequence length="88" mass="9616">MNDARIQAPQIYTILLRQFVVVINIIRRIDGGDGVFLFGPGAQIDLLAAFGAKGAEFVCLGPFDFGPASRTIDYSHMVENFKLKIAEG</sequence>
<protein>
    <submittedName>
        <fullName evidence="1">Uncharacterized protein</fullName>
    </submittedName>
</protein>
<evidence type="ECO:0000313" key="1">
    <source>
        <dbReference type="EMBL" id="MBB5200127.1"/>
    </source>
</evidence>
<organism evidence="1 2">
    <name type="scientific">Glaciimonas immobilis</name>
    <dbReference type="NCBI Taxonomy" id="728004"/>
    <lineage>
        <taxon>Bacteria</taxon>
        <taxon>Pseudomonadati</taxon>
        <taxon>Pseudomonadota</taxon>
        <taxon>Betaproteobacteria</taxon>
        <taxon>Burkholderiales</taxon>
        <taxon>Oxalobacteraceae</taxon>
        <taxon>Glaciimonas</taxon>
    </lineage>
</organism>
<dbReference type="Proteomes" id="UP000571084">
    <property type="component" value="Unassembled WGS sequence"/>
</dbReference>
<gene>
    <name evidence="1" type="ORF">HNR39_001962</name>
</gene>
<dbReference type="AlphaFoldDB" id="A0A840RP32"/>
<name>A0A840RP32_9BURK</name>
<evidence type="ECO:0000313" key="2">
    <source>
        <dbReference type="Proteomes" id="UP000571084"/>
    </source>
</evidence>
<accession>A0A840RP32</accession>
<dbReference type="EMBL" id="JACHHQ010000004">
    <property type="protein sequence ID" value="MBB5200127.1"/>
    <property type="molecule type" value="Genomic_DNA"/>
</dbReference>
<reference evidence="1 2" key="1">
    <citation type="submission" date="2020-08" db="EMBL/GenBank/DDBJ databases">
        <title>Genomic Encyclopedia of Type Strains, Phase IV (KMG-IV): sequencing the most valuable type-strain genomes for metagenomic binning, comparative biology and taxonomic classification.</title>
        <authorList>
            <person name="Goeker M."/>
        </authorList>
    </citation>
    <scope>NUCLEOTIDE SEQUENCE [LARGE SCALE GENOMIC DNA]</scope>
    <source>
        <strain evidence="1 2">DSM 23240</strain>
    </source>
</reference>
<keyword evidence="2" id="KW-1185">Reference proteome</keyword>